<evidence type="ECO:0000259" key="2">
    <source>
        <dbReference type="Pfam" id="PF01408"/>
    </source>
</evidence>
<gene>
    <name evidence="4" type="primary">iolG_32</name>
    <name evidence="4" type="ORF">PAESOLCIP111_04798</name>
</gene>
<dbReference type="EC" id="1.1.1.369" evidence="4"/>
<dbReference type="Pfam" id="PF01408">
    <property type="entry name" value="GFO_IDH_MocA"/>
    <property type="match status" value="1"/>
</dbReference>
<feature type="domain" description="Gfo/Idh/MocA-like oxidoreductase N-terminal" evidence="2">
    <location>
        <begin position="7"/>
        <end position="131"/>
    </location>
</feature>
<dbReference type="Proteomes" id="UP000693672">
    <property type="component" value="Unassembled WGS sequence"/>
</dbReference>
<feature type="domain" description="GFO/IDH/MocA-like oxidoreductase" evidence="3">
    <location>
        <begin position="144"/>
        <end position="272"/>
    </location>
</feature>
<keyword evidence="5" id="KW-1185">Reference proteome</keyword>
<evidence type="ECO:0000313" key="5">
    <source>
        <dbReference type="Proteomes" id="UP000693672"/>
    </source>
</evidence>
<sequence>MNRTKAKVALIGIGGFGKVHTKTIMQLAEQGVLECVAYAETNREANAESAAMWDTAGASHYHDYEQMLQNHPDIDLVAIATPIPLHKPMSIRVMEQGFHVILEKPPAVTIQDHEEMAAVAQRTGRLCQVNFQNTSGQAFRSSLQKLQEGVIGTVKRVTGIGVWKRTQAYYDRTPWAGKLIHNGQYVLDGTLFNPFSHLLNNCLIAAGCGDARLAEPVSVQAELYRANGIEGEDTASVRIRTVQDVEVLLYTTLCADQTVSPYIEIEGSEGSICWYSNNTMTIRTSEGEERVDCGPEPLMNKMYINLLEAIREGAPLYSPLEACRSFVLAANGAFESSREMHRVPETYVTVEPSGETTGKVIGSVKQIIMSSARAGKLFSESEVEWAVRTEPFALNNYGSFRMFR</sequence>
<proteinExistence type="predicted"/>
<evidence type="ECO:0000313" key="4">
    <source>
        <dbReference type="EMBL" id="CAG7644756.1"/>
    </source>
</evidence>
<comment type="caution">
    <text evidence="4">The sequence shown here is derived from an EMBL/GenBank/DDBJ whole genome shotgun (WGS) entry which is preliminary data.</text>
</comment>
<reference evidence="4" key="1">
    <citation type="submission" date="2021-06" db="EMBL/GenBank/DDBJ databases">
        <authorList>
            <person name="Criscuolo A."/>
        </authorList>
    </citation>
    <scope>NUCLEOTIDE SEQUENCE</scope>
    <source>
        <strain evidence="4">CIP111600</strain>
    </source>
</reference>
<dbReference type="AlphaFoldDB" id="A0A916NR50"/>
<evidence type="ECO:0000256" key="1">
    <source>
        <dbReference type="ARBA" id="ARBA00023002"/>
    </source>
</evidence>
<protein>
    <submittedName>
        <fullName evidence="4">Inositol 2-dehydrogenase/D-chiro-inositol 3-dehydrogenase</fullName>
        <ecNumber evidence="4">1.1.1.369</ecNumber>
    </submittedName>
</protein>
<dbReference type="RefSeq" id="WP_218094514.1">
    <property type="nucleotide sequence ID" value="NZ_CAJVAS010000029.1"/>
</dbReference>
<accession>A0A916NR50</accession>
<dbReference type="PANTHER" id="PTHR43818">
    <property type="entry name" value="BCDNA.GH03377"/>
    <property type="match status" value="1"/>
</dbReference>
<dbReference type="Pfam" id="PF22725">
    <property type="entry name" value="GFO_IDH_MocA_C3"/>
    <property type="match status" value="1"/>
</dbReference>
<dbReference type="GO" id="GO:0000166">
    <property type="term" value="F:nucleotide binding"/>
    <property type="evidence" value="ECO:0007669"/>
    <property type="project" value="InterPro"/>
</dbReference>
<organism evidence="4 5">
    <name type="scientific">Paenibacillus solanacearum</name>
    <dbReference type="NCBI Taxonomy" id="2048548"/>
    <lineage>
        <taxon>Bacteria</taxon>
        <taxon>Bacillati</taxon>
        <taxon>Bacillota</taxon>
        <taxon>Bacilli</taxon>
        <taxon>Bacillales</taxon>
        <taxon>Paenibacillaceae</taxon>
        <taxon>Paenibacillus</taxon>
    </lineage>
</organism>
<evidence type="ECO:0000259" key="3">
    <source>
        <dbReference type="Pfam" id="PF22725"/>
    </source>
</evidence>
<name>A0A916NR50_9BACL</name>
<dbReference type="InterPro" id="IPR000683">
    <property type="entry name" value="Gfo/Idh/MocA-like_OxRdtase_N"/>
</dbReference>
<dbReference type="InterPro" id="IPR055170">
    <property type="entry name" value="GFO_IDH_MocA-like_dom"/>
</dbReference>
<dbReference type="InterPro" id="IPR050463">
    <property type="entry name" value="Gfo/Idh/MocA_oxidrdct_glycsds"/>
</dbReference>
<dbReference type="EMBL" id="CAJVAS010000029">
    <property type="protein sequence ID" value="CAG7644756.1"/>
    <property type="molecule type" value="Genomic_DNA"/>
</dbReference>
<dbReference type="GO" id="GO:0016491">
    <property type="term" value="F:oxidoreductase activity"/>
    <property type="evidence" value="ECO:0007669"/>
    <property type="project" value="UniProtKB-KW"/>
</dbReference>
<keyword evidence="1 4" id="KW-0560">Oxidoreductase</keyword>
<dbReference type="PANTHER" id="PTHR43818:SF11">
    <property type="entry name" value="BCDNA.GH03377"/>
    <property type="match status" value="1"/>
</dbReference>